<sequence>MTTQREPNALLPQQVSEATELWHCTDPHQNKKNGRSALIRSSAKGGHRPQLQLCTVDDPSPIVKAVEVSTSTSHMFVELAPGTKEQFDVLYTLDSYALNLAESNCNAWFGKTLTKDQISSMYKPLINSQTNTLLLRVPMDCSVWRVAKARQRYSTGSITDLCLGCHVLPCISINGIFFKTREMGLSVTCSALIMFQSTTSIPFHLDDGYALEERDDNDNCLPEHYDCDTIPPMQ</sequence>
<dbReference type="AlphaFoldDB" id="A0A6C0C0D8"/>
<evidence type="ECO:0000313" key="1">
    <source>
        <dbReference type="EMBL" id="QHS97561.1"/>
    </source>
</evidence>
<accession>A0A6C0C0D8</accession>
<reference evidence="1" key="1">
    <citation type="journal article" date="2020" name="Nature">
        <title>Giant virus diversity and host interactions through global metagenomics.</title>
        <authorList>
            <person name="Schulz F."/>
            <person name="Roux S."/>
            <person name="Paez-Espino D."/>
            <person name="Jungbluth S."/>
            <person name="Walsh D.A."/>
            <person name="Denef V.J."/>
            <person name="McMahon K.D."/>
            <person name="Konstantinidis K.T."/>
            <person name="Eloe-Fadrosh E.A."/>
            <person name="Kyrpides N.C."/>
            <person name="Woyke T."/>
        </authorList>
    </citation>
    <scope>NUCLEOTIDE SEQUENCE</scope>
    <source>
        <strain evidence="1">GVMAG-M-3300020182-33</strain>
    </source>
</reference>
<name>A0A6C0C0D8_9ZZZZ</name>
<dbReference type="EMBL" id="MN739300">
    <property type="protein sequence ID" value="QHS97561.1"/>
    <property type="molecule type" value="Genomic_DNA"/>
</dbReference>
<protein>
    <submittedName>
        <fullName evidence="1">Uncharacterized protein</fullName>
    </submittedName>
</protein>
<organism evidence="1">
    <name type="scientific">viral metagenome</name>
    <dbReference type="NCBI Taxonomy" id="1070528"/>
    <lineage>
        <taxon>unclassified sequences</taxon>
        <taxon>metagenomes</taxon>
        <taxon>organismal metagenomes</taxon>
    </lineage>
</organism>
<proteinExistence type="predicted"/>